<dbReference type="EMBL" id="AZIL01002526">
    <property type="protein sequence ID" value="EWM21294.1"/>
    <property type="molecule type" value="Genomic_DNA"/>
</dbReference>
<dbReference type="Pfam" id="PF10431">
    <property type="entry name" value="ClpB_D2-small"/>
    <property type="match status" value="1"/>
</dbReference>
<dbReference type="OrthoDB" id="47330at2759"/>
<feature type="compositionally biased region" description="Basic and acidic residues" evidence="3">
    <location>
        <begin position="112"/>
        <end position="133"/>
    </location>
</feature>
<protein>
    <submittedName>
        <fullName evidence="5">Atp-dependent chaperone protein</fullName>
    </submittedName>
</protein>
<dbReference type="SMART" id="SM01086">
    <property type="entry name" value="ClpB_D2-small"/>
    <property type="match status" value="1"/>
</dbReference>
<evidence type="ECO:0000256" key="3">
    <source>
        <dbReference type="SAM" id="MobiDB-lite"/>
    </source>
</evidence>
<organism evidence="5 6">
    <name type="scientific">Nannochloropsis gaditana</name>
    <dbReference type="NCBI Taxonomy" id="72520"/>
    <lineage>
        <taxon>Eukaryota</taxon>
        <taxon>Sar</taxon>
        <taxon>Stramenopiles</taxon>
        <taxon>Ochrophyta</taxon>
        <taxon>Eustigmatophyceae</taxon>
        <taxon>Eustigmatales</taxon>
        <taxon>Monodopsidaceae</taxon>
        <taxon>Nannochloropsis</taxon>
    </lineage>
</organism>
<feature type="region of interest" description="Disordered" evidence="3">
    <location>
        <begin position="109"/>
        <end position="133"/>
    </location>
</feature>
<accession>W7TKL8</accession>
<comment type="caution">
    <text evidence="5">The sequence shown here is derived from an EMBL/GenBank/DDBJ whole genome shotgun (WGS) entry which is preliminary data.</text>
</comment>
<dbReference type="Gene3D" id="1.10.8.60">
    <property type="match status" value="1"/>
</dbReference>
<feature type="non-terminal residue" evidence="5">
    <location>
        <position position="1"/>
    </location>
</feature>
<keyword evidence="1" id="KW-0547">Nucleotide-binding</keyword>
<evidence type="ECO:0000313" key="6">
    <source>
        <dbReference type="Proteomes" id="UP000019335"/>
    </source>
</evidence>
<dbReference type="Proteomes" id="UP000019335">
    <property type="component" value="Unassembled WGS sequence"/>
</dbReference>
<sequence length="133" mass="14178">LGLKVEENVLHVLADLGYDPAYGARPLKRALQTAVLNPLATLLLEGRAKAESLLWLVRMPRREVREGRDLVIYGKGAIGGEEEGEGEEGLEGLLLGEDVLVCRVVEGGFVEGGEKGGGEEGKEAGREREGEAA</sequence>
<name>W7TKL8_9STRA</name>
<keyword evidence="2" id="KW-0067">ATP-binding</keyword>
<proteinExistence type="predicted"/>
<dbReference type="InterPro" id="IPR019489">
    <property type="entry name" value="Clp_ATPase_C"/>
</dbReference>
<gene>
    <name evidence="5" type="ORF">Naga_101345g2</name>
</gene>
<feature type="domain" description="Clp ATPase C-terminal" evidence="4">
    <location>
        <begin position="1"/>
        <end position="72"/>
    </location>
</feature>
<evidence type="ECO:0000313" key="5">
    <source>
        <dbReference type="EMBL" id="EWM21294.1"/>
    </source>
</evidence>
<dbReference type="GO" id="GO:0005524">
    <property type="term" value="F:ATP binding"/>
    <property type="evidence" value="ECO:0007669"/>
    <property type="project" value="UniProtKB-KW"/>
</dbReference>
<dbReference type="AlphaFoldDB" id="W7TKL8"/>
<evidence type="ECO:0000256" key="1">
    <source>
        <dbReference type="ARBA" id="ARBA00022741"/>
    </source>
</evidence>
<reference evidence="5 6" key="1">
    <citation type="journal article" date="2014" name="Mol. Plant">
        <title>Chromosome Scale Genome Assembly and Transcriptome Profiling of Nannochloropsis gaditana in Nitrogen Depletion.</title>
        <authorList>
            <person name="Corteggiani Carpinelli E."/>
            <person name="Telatin A."/>
            <person name="Vitulo N."/>
            <person name="Forcato C."/>
            <person name="D'Angelo M."/>
            <person name="Schiavon R."/>
            <person name="Vezzi A."/>
            <person name="Giacometti G.M."/>
            <person name="Morosinotto T."/>
            <person name="Valle G."/>
        </authorList>
    </citation>
    <scope>NUCLEOTIDE SEQUENCE [LARGE SCALE GENOMIC DNA]</scope>
    <source>
        <strain evidence="5 6">B-31</strain>
    </source>
</reference>
<keyword evidence="6" id="KW-1185">Reference proteome</keyword>
<evidence type="ECO:0000259" key="4">
    <source>
        <dbReference type="SMART" id="SM01086"/>
    </source>
</evidence>
<evidence type="ECO:0000256" key="2">
    <source>
        <dbReference type="ARBA" id="ARBA00022840"/>
    </source>
</evidence>